<accession>A0A0R3CMK2</accession>
<comment type="caution">
    <text evidence="8">The sequence shown here is derived from an EMBL/GenBank/DDBJ whole genome shotgun (WGS) entry which is preliminary data.</text>
</comment>
<name>A0A0R3CMK2_9BRAD</name>
<evidence type="ECO:0000256" key="2">
    <source>
        <dbReference type="ARBA" id="ARBA00022692"/>
    </source>
</evidence>
<keyword evidence="3" id="KW-0547">Nucleotide-binding</keyword>
<dbReference type="GO" id="GO:0035556">
    <property type="term" value="P:intracellular signal transduction"/>
    <property type="evidence" value="ECO:0007669"/>
    <property type="project" value="InterPro"/>
</dbReference>
<dbReference type="AlphaFoldDB" id="A0A0R3CMK2"/>
<dbReference type="Pfam" id="PF00211">
    <property type="entry name" value="Guanylate_cyc"/>
    <property type="match status" value="1"/>
</dbReference>
<keyword evidence="6" id="KW-0456">Lyase</keyword>
<protein>
    <recommendedName>
        <fullName evidence="7">Guanylate cyclase domain-containing protein</fullName>
    </recommendedName>
</protein>
<keyword evidence="5" id="KW-0472">Membrane</keyword>
<dbReference type="GO" id="GO:0000166">
    <property type="term" value="F:nucleotide binding"/>
    <property type="evidence" value="ECO:0007669"/>
    <property type="project" value="UniProtKB-KW"/>
</dbReference>
<dbReference type="RefSeq" id="WP_051057161.1">
    <property type="nucleotide sequence ID" value="NZ_JBGBYG010000001.1"/>
</dbReference>
<dbReference type="EMBL" id="LJYF01000026">
    <property type="protein sequence ID" value="KRP96193.1"/>
    <property type="molecule type" value="Genomic_DNA"/>
</dbReference>
<comment type="subcellular location">
    <subcellularLocation>
        <location evidence="1">Membrane</location>
    </subcellularLocation>
</comment>
<keyword evidence="4" id="KW-1133">Transmembrane helix</keyword>
<evidence type="ECO:0000256" key="3">
    <source>
        <dbReference type="ARBA" id="ARBA00022741"/>
    </source>
</evidence>
<dbReference type="SMART" id="SM00044">
    <property type="entry name" value="CYCc"/>
    <property type="match status" value="1"/>
</dbReference>
<dbReference type="InterPro" id="IPR050401">
    <property type="entry name" value="Cyclic_nucleotide_synthase"/>
</dbReference>
<dbReference type="STRING" id="108015.GA0061099_1006438"/>
<dbReference type="InterPro" id="IPR001054">
    <property type="entry name" value="A/G_cyclase"/>
</dbReference>
<dbReference type="GO" id="GO:0016020">
    <property type="term" value="C:membrane"/>
    <property type="evidence" value="ECO:0007669"/>
    <property type="project" value="UniProtKB-SubCell"/>
</dbReference>
<evidence type="ECO:0000313" key="9">
    <source>
        <dbReference type="Proteomes" id="UP000051380"/>
    </source>
</evidence>
<dbReference type="Proteomes" id="UP000051380">
    <property type="component" value="Unassembled WGS sequence"/>
</dbReference>
<dbReference type="GO" id="GO:0004016">
    <property type="term" value="F:adenylate cyclase activity"/>
    <property type="evidence" value="ECO:0007669"/>
    <property type="project" value="UniProtKB-ARBA"/>
</dbReference>
<evidence type="ECO:0000259" key="7">
    <source>
        <dbReference type="PROSITE" id="PS50125"/>
    </source>
</evidence>
<dbReference type="PANTHER" id="PTHR11920:SF335">
    <property type="entry name" value="GUANYLATE CYCLASE"/>
    <property type="match status" value="1"/>
</dbReference>
<evidence type="ECO:0000256" key="6">
    <source>
        <dbReference type="ARBA" id="ARBA00023239"/>
    </source>
</evidence>
<dbReference type="Gene3D" id="3.30.450.40">
    <property type="match status" value="1"/>
</dbReference>
<dbReference type="PANTHER" id="PTHR11920">
    <property type="entry name" value="GUANYLYL CYCLASE"/>
    <property type="match status" value="1"/>
</dbReference>
<feature type="domain" description="Guanylate cyclase" evidence="7">
    <location>
        <begin position="220"/>
        <end position="351"/>
    </location>
</feature>
<organism evidence="8 9">
    <name type="scientific">Bradyrhizobium yuanmingense</name>
    <dbReference type="NCBI Taxonomy" id="108015"/>
    <lineage>
        <taxon>Bacteria</taxon>
        <taxon>Pseudomonadati</taxon>
        <taxon>Pseudomonadota</taxon>
        <taxon>Alphaproteobacteria</taxon>
        <taxon>Hyphomicrobiales</taxon>
        <taxon>Nitrobacteraceae</taxon>
        <taxon>Bradyrhizobium</taxon>
    </lineage>
</organism>
<dbReference type="CDD" id="cd07302">
    <property type="entry name" value="CHD"/>
    <property type="match status" value="1"/>
</dbReference>
<evidence type="ECO:0000256" key="5">
    <source>
        <dbReference type="ARBA" id="ARBA00023136"/>
    </source>
</evidence>
<sequence>MKIYLPDNEQARQQALETYRILDTPPEIAYDELADLAAQICGCSAGLLTFLDDKRQWLKAKCGLPPDLTHVPKEISICQATICHDDLMYVPDLTKDPRFSDSPLVAGEFGLRFYCGMPLISEEGYALGTLCVIDFEPRELSFEQQEAVRRISRQAVAQLELRRRLRERDEMLAELDKARAMAEAERSKSDALLLNILPPAIAEELKANAKVRPRFYQSVSILFVDFADFTRHVEAIEPAQVVHQLDEYYSTFDEIIARHRLEKIKTIGDAYLCAGGLPEINRTHAVDAALAALEIQDLLAKANRQRERLRLPLWMARIGINTGPVIAGVVGTRKFSYDIWGNAVNVAARLQAAADPGRINIAEATWNLVKARFTCEPRGSIEVKGKGPTPMYFLDRIRPDLAADPAGVVPNDSFWRHQGP</sequence>
<keyword evidence="2" id="KW-0812">Transmembrane</keyword>
<dbReference type="PROSITE" id="PS50125">
    <property type="entry name" value="GUANYLATE_CYCLASE_2"/>
    <property type="match status" value="1"/>
</dbReference>
<dbReference type="SUPFAM" id="SSF55073">
    <property type="entry name" value="Nucleotide cyclase"/>
    <property type="match status" value="1"/>
</dbReference>
<gene>
    <name evidence="8" type="ORF">AOQ72_17825</name>
</gene>
<evidence type="ECO:0000313" key="8">
    <source>
        <dbReference type="EMBL" id="KRP96193.1"/>
    </source>
</evidence>
<dbReference type="InterPro" id="IPR003018">
    <property type="entry name" value="GAF"/>
</dbReference>
<dbReference type="SUPFAM" id="SSF55781">
    <property type="entry name" value="GAF domain-like"/>
    <property type="match status" value="1"/>
</dbReference>
<dbReference type="InterPro" id="IPR029016">
    <property type="entry name" value="GAF-like_dom_sf"/>
</dbReference>
<dbReference type="Pfam" id="PF01590">
    <property type="entry name" value="GAF"/>
    <property type="match status" value="1"/>
</dbReference>
<evidence type="ECO:0000256" key="1">
    <source>
        <dbReference type="ARBA" id="ARBA00004370"/>
    </source>
</evidence>
<proteinExistence type="predicted"/>
<dbReference type="GO" id="GO:0009190">
    <property type="term" value="P:cyclic nucleotide biosynthetic process"/>
    <property type="evidence" value="ECO:0007669"/>
    <property type="project" value="InterPro"/>
</dbReference>
<dbReference type="OrthoDB" id="315417at2"/>
<evidence type="ECO:0000256" key="4">
    <source>
        <dbReference type="ARBA" id="ARBA00022989"/>
    </source>
</evidence>
<dbReference type="InterPro" id="IPR029787">
    <property type="entry name" value="Nucleotide_cyclase"/>
</dbReference>
<reference evidence="8 9" key="1">
    <citation type="submission" date="2015-09" db="EMBL/GenBank/DDBJ databases">
        <title>Draft Genome Sequence of the Strain BR 3267 (Bradyrhizobium yuanmingense) recommended as inoculant for cowpea in Brazil.</title>
        <authorList>
            <person name="Simoes-Araujo J.L."/>
            <person name="Zilli J.E."/>
        </authorList>
    </citation>
    <scope>NUCLEOTIDE SEQUENCE [LARGE SCALE GENOMIC DNA]</scope>
    <source>
        <strain evidence="8 9">BR3267</strain>
    </source>
</reference>
<dbReference type="Gene3D" id="3.30.70.1230">
    <property type="entry name" value="Nucleotide cyclase"/>
    <property type="match status" value="1"/>
</dbReference>
<dbReference type="SMART" id="SM00065">
    <property type="entry name" value="GAF"/>
    <property type="match status" value="1"/>
</dbReference>